<evidence type="ECO:0000313" key="4">
    <source>
        <dbReference type="Proteomes" id="UP001150238"/>
    </source>
</evidence>
<gene>
    <name evidence="3" type="ORF">C8J55DRAFT_554468</name>
</gene>
<organism evidence="3 4">
    <name type="scientific">Lentinula lateritia</name>
    <dbReference type="NCBI Taxonomy" id="40482"/>
    <lineage>
        <taxon>Eukaryota</taxon>
        <taxon>Fungi</taxon>
        <taxon>Dikarya</taxon>
        <taxon>Basidiomycota</taxon>
        <taxon>Agaricomycotina</taxon>
        <taxon>Agaricomycetes</taxon>
        <taxon>Agaricomycetidae</taxon>
        <taxon>Agaricales</taxon>
        <taxon>Marasmiineae</taxon>
        <taxon>Omphalotaceae</taxon>
        <taxon>Lentinula</taxon>
    </lineage>
</organism>
<evidence type="ECO:0000256" key="2">
    <source>
        <dbReference type="SAM" id="SignalP"/>
    </source>
</evidence>
<feature type="region of interest" description="Disordered" evidence="1">
    <location>
        <begin position="129"/>
        <end position="148"/>
    </location>
</feature>
<evidence type="ECO:0000256" key="1">
    <source>
        <dbReference type="SAM" id="MobiDB-lite"/>
    </source>
</evidence>
<keyword evidence="2" id="KW-0732">Signal</keyword>
<feature type="region of interest" description="Disordered" evidence="1">
    <location>
        <begin position="26"/>
        <end position="47"/>
    </location>
</feature>
<name>A0A9W9E0A7_9AGAR</name>
<dbReference type="EMBL" id="JANVFS010000002">
    <property type="protein sequence ID" value="KAJ4494858.1"/>
    <property type="molecule type" value="Genomic_DNA"/>
</dbReference>
<sequence length="148" mass="16317">MLFRPAYLILGLLAAVQAAPLDTSTSSEASKSHLDARRAPQTSNDASHLAHQAAPGMPFLIFVRFSPHPVGQGFDVPVEVIDRLVTHFQSILPISRRQIGFPAGTVWTHPGLQDPFDFEWYQVANPDNGWRQAHLDRPPESPAEPHPA</sequence>
<reference evidence="3" key="2">
    <citation type="journal article" date="2023" name="Proc. Natl. Acad. Sci. U.S.A.">
        <title>A global phylogenomic analysis of the shiitake genus Lentinula.</title>
        <authorList>
            <person name="Sierra-Patev S."/>
            <person name="Min B."/>
            <person name="Naranjo-Ortiz M."/>
            <person name="Looney B."/>
            <person name="Konkel Z."/>
            <person name="Slot J.C."/>
            <person name="Sakamoto Y."/>
            <person name="Steenwyk J.L."/>
            <person name="Rokas A."/>
            <person name="Carro J."/>
            <person name="Camarero S."/>
            <person name="Ferreira P."/>
            <person name="Molpeceres G."/>
            <person name="Ruiz-Duenas F.J."/>
            <person name="Serrano A."/>
            <person name="Henrissat B."/>
            <person name="Drula E."/>
            <person name="Hughes K.W."/>
            <person name="Mata J.L."/>
            <person name="Ishikawa N.K."/>
            <person name="Vargas-Isla R."/>
            <person name="Ushijima S."/>
            <person name="Smith C.A."/>
            <person name="Donoghue J."/>
            <person name="Ahrendt S."/>
            <person name="Andreopoulos W."/>
            <person name="He G."/>
            <person name="LaButti K."/>
            <person name="Lipzen A."/>
            <person name="Ng V."/>
            <person name="Riley R."/>
            <person name="Sandor L."/>
            <person name="Barry K."/>
            <person name="Martinez A.T."/>
            <person name="Xiao Y."/>
            <person name="Gibbons J.G."/>
            <person name="Terashima K."/>
            <person name="Grigoriev I.V."/>
            <person name="Hibbett D."/>
        </authorList>
    </citation>
    <scope>NUCLEOTIDE SEQUENCE</scope>
    <source>
        <strain evidence="3">Sp2 HRB7682 ss15</strain>
    </source>
</reference>
<dbReference type="Proteomes" id="UP001150238">
    <property type="component" value="Unassembled WGS sequence"/>
</dbReference>
<feature type="chain" id="PRO_5040922415" evidence="2">
    <location>
        <begin position="19"/>
        <end position="148"/>
    </location>
</feature>
<feature type="signal peptide" evidence="2">
    <location>
        <begin position="1"/>
        <end position="18"/>
    </location>
</feature>
<proteinExistence type="predicted"/>
<dbReference type="AlphaFoldDB" id="A0A9W9E0A7"/>
<protein>
    <submittedName>
        <fullName evidence="3">Uncharacterized protein</fullName>
    </submittedName>
</protein>
<accession>A0A9W9E0A7</accession>
<comment type="caution">
    <text evidence="3">The sequence shown here is derived from an EMBL/GenBank/DDBJ whole genome shotgun (WGS) entry which is preliminary data.</text>
</comment>
<evidence type="ECO:0000313" key="3">
    <source>
        <dbReference type="EMBL" id="KAJ4494858.1"/>
    </source>
</evidence>
<reference evidence="3" key="1">
    <citation type="submission" date="2022-08" db="EMBL/GenBank/DDBJ databases">
        <authorList>
            <consortium name="DOE Joint Genome Institute"/>
            <person name="Min B."/>
            <person name="Riley R."/>
            <person name="Sierra-Patev S."/>
            <person name="Naranjo-Ortiz M."/>
            <person name="Looney B."/>
            <person name="Konkel Z."/>
            <person name="Slot J.C."/>
            <person name="Sakamoto Y."/>
            <person name="Steenwyk J.L."/>
            <person name="Rokas A."/>
            <person name="Carro J."/>
            <person name="Camarero S."/>
            <person name="Ferreira P."/>
            <person name="Molpeceres G."/>
            <person name="Ruiz-Duenas F.J."/>
            <person name="Serrano A."/>
            <person name="Henrissat B."/>
            <person name="Drula E."/>
            <person name="Hughes K.W."/>
            <person name="Mata J.L."/>
            <person name="Ishikawa N.K."/>
            <person name="Vargas-Isla R."/>
            <person name="Ushijima S."/>
            <person name="Smith C.A."/>
            <person name="Ahrendt S."/>
            <person name="Andreopoulos W."/>
            <person name="He G."/>
            <person name="Labutti K."/>
            <person name="Lipzen A."/>
            <person name="Ng V."/>
            <person name="Sandor L."/>
            <person name="Barry K."/>
            <person name="Martinez A.T."/>
            <person name="Xiao Y."/>
            <person name="Gibbons J.G."/>
            <person name="Terashima K."/>
            <person name="Hibbett D.S."/>
            <person name="Grigoriev I.V."/>
        </authorList>
    </citation>
    <scope>NUCLEOTIDE SEQUENCE</scope>
    <source>
        <strain evidence="3">Sp2 HRB7682 ss15</strain>
    </source>
</reference>